<dbReference type="RefSeq" id="WP_216943327.1">
    <property type="nucleotide sequence ID" value="NZ_JAHQCR010000034.1"/>
</dbReference>
<evidence type="ECO:0000313" key="3">
    <source>
        <dbReference type="Proteomes" id="UP000790580"/>
    </source>
</evidence>
<proteinExistence type="predicted"/>
<dbReference type="EMBL" id="JAHQCR010000034">
    <property type="protein sequence ID" value="MBU9721306.1"/>
    <property type="molecule type" value="Genomic_DNA"/>
</dbReference>
<evidence type="ECO:0000313" key="2">
    <source>
        <dbReference type="EMBL" id="MBU9721306.1"/>
    </source>
</evidence>
<name>A0ABS6JTA3_9BACI</name>
<keyword evidence="1" id="KW-0732">Signal</keyword>
<accession>A0ABS6JTA3</accession>
<dbReference type="Proteomes" id="UP000790580">
    <property type="component" value="Unassembled WGS sequence"/>
</dbReference>
<feature type="signal peptide" evidence="1">
    <location>
        <begin position="1"/>
        <end position="22"/>
    </location>
</feature>
<protein>
    <submittedName>
        <fullName evidence="2">Uncharacterized protein</fullName>
    </submittedName>
</protein>
<comment type="caution">
    <text evidence="2">The sequence shown here is derived from an EMBL/GenBank/DDBJ whole genome shotgun (WGS) entry which is preliminary data.</text>
</comment>
<organism evidence="2 3">
    <name type="scientific">Evansella alkalicola</name>
    <dbReference type="NCBI Taxonomy" id="745819"/>
    <lineage>
        <taxon>Bacteria</taxon>
        <taxon>Bacillati</taxon>
        <taxon>Bacillota</taxon>
        <taxon>Bacilli</taxon>
        <taxon>Bacillales</taxon>
        <taxon>Bacillaceae</taxon>
        <taxon>Evansella</taxon>
    </lineage>
</organism>
<reference evidence="2 3" key="1">
    <citation type="submission" date="2021-06" db="EMBL/GenBank/DDBJ databases">
        <title>Bacillus sp. RD4P76, an endophyte from a halophyte.</title>
        <authorList>
            <person name="Sun J.-Q."/>
        </authorList>
    </citation>
    <scope>NUCLEOTIDE SEQUENCE [LARGE SCALE GENOMIC DNA]</scope>
    <source>
        <strain evidence="2 3">JCM 17098</strain>
    </source>
</reference>
<sequence length="163" mass="18127">MITFFSLSIALLIVGCSSLVSNDVGMPEDFNFSLSYGVDGKRKIDTFDGTIVKDLVSAGRIEADISFTEEEMEEIYTKMMDIDIMGDLDIPEEQNCGSIPGTISVWYIEMNGESQSIGYGSVCKNSSDDLKNLSDLEDYIHEMLFHKEEYQELPEPVGGYANS</sequence>
<keyword evidence="3" id="KW-1185">Reference proteome</keyword>
<evidence type="ECO:0000256" key="1">
    <source>
        <dbReference type="SAM" id="SignalP"/>
    </source>
</evidence>
<feature type="chain" id="PRO_5046347437" evidence="1">
    <location>
        <begin position="23"/>
        <end position="163"/>
    </location>
</feature>
<gene>
    <name evidence="2" type="ORF">KS407_07565</name>
</gene>